<name>A0A2T7PUF6_POMCA</name>
<dbReference type="AlphaFoldDB" id="A0A2T7PUF6"/>
<feature type="compositionally biased region" description="Basic and acidic residues" evidence="5">
    <location>
        <begin position="181"/>
        <end position="212"/>
    </location>
</feature>
<comment type="caution">
    <text evidence="6">The sequence shown here is derived from an EMBL/GenBank/DDBJ whole genome shotgun (WGS) entry which is preliminary data.</text>
</comment>
<evidence type="ECO:0000256" key="2">
    <source>
        <dbReference type="ARBA" id="ARBA00008332"/>
    </source>
</evidence>
<sequence length="229" mass="26792">MGRKKNPEYKMGENGSDHRQHMNTMFRDFGFPSGGLLGITDGHRQQRHQQPFNQLAPTSMFDFGFSNMFQNMRRMMDDMHNTFEAANKTPNGHVYTQSSFMSYSNVDGTPKVYQASSSTTQAPGGIKETRKVVRDSESGVEKMAVGHHIGERGHVVERRRNRRTGDHEENQEYINLDEEEGQHFDREWQERSKQTMRGLEYRRRRERSDRGRQLSLPAPSTKRSYRERE</sequence>
<reference evidence="6 7" key="1">
    <citation type="submission" date="2018-04" db="EMBL/GenBank/DDBJ databases">
        <title>The genome of golden apple snail Pomacea canaliculata provides insight into stress tolerance and invasive adaptation.</title>
        <authorList>
            <person name="Liu C."/>
            <person name="Liu B."/>
            <person name="Ren Y."/>
            <person name="Zhang Y."/>
            <person name="Wang H."/>
            <person name="Li S."/>
            <person name="Jiang F."/>
            <person name="Yin L."/>
            <person name="Zhang G."/>
            <person name="Qian W."/>
            <person name="Fan W."/>
        </authorList>
    </citation>
    <scope>NUCLEOTIDE SEQUENCE [LARGE SCALE GENOMIC DNA]</scope>
    <source>
        <strain evidence="6">SZHN2017</strain>
        <tissue evidence="6">Muscle</tissue>
    </source>
</reference>
<evidence type="ECO:0000313" key="6">
    <source>
        <dbReference type="EMBL" id="PVD37064.1"/>
    </source>
</evidence>
<feature type="compositionally biased region" description="Basic and acidic residues" evidence="5">
    <location>
        <begin position="127"/>
        <end position="140"/>
    </location>
</feature>
<proteinExistence type="inferred from homology"/>
<feature type="region of interest" description="Disordered" evidence="5">
    <location>
        <begin position="153"/>
        <end position="229"/>
    </location>
</feature>
<dbReference type="OrthoDB" id="8707547at2759"/>
<comment type="similarity">
    <text evidence="2">Belongs to the MLF family.</text>
</comment>
<gene>
    <name evidence="6" type="ORF">C0Q70_04057</name>
</gene>
<dbReference type="Pfam" id="PF10248">
    <property type="entry name" value="Mlf1IP"/>
    <property type="match status" value="1"/>
</dbReference>
<evidence type="ECO:0000313" key="7">
    <source>
        <dbReference type="Proteomes" id="UP000245119"/>
    </source>
</evidence>
<evidence type="ECO:0000256" key="1">
    <source>
        <dbReference type="ARBA" id="ARBA00004496"/>
    </source>
</evidence>
<dbReference type="STRING" id="400727.A0A2T7PUF6"/>
<dbReference type="EMBL" id="PZQS01000002">
    <property type="protein sequence ID" value="PVD37064.1"/>
    <property type="molecule type" value="Genomic_DNA"/>
</dbReference>
<evidence type="ECO:0000256" key="3">
    <source>
        <dbReference type="ARBA" id="ARBA00022490"/>
    </source>
</evidence>
<evidence type="ECO:0000256" key="5">
    <source>
        <dbReference type="SAM" id="MobiDB-lite"/>
    </source>
</evidence>
<evidence type="ECO:0008006" key="8">
    <source>
        <dbReference type="Google" id="ProtNLM"/>
    </source>
</evidence>
<evidence type="ECO:0000256" key="4">
    <source>
        <dbReference type="ARBA" id="ARBA00022553"/>
    </source>
</evidence>
<comment type="subcellular location">
    <subcellularLocation>
        <location evidence="1">Cytoplasm</location>
    </subcellularLocation>
</comment>
<keyword evidence="3" id="KW-0963">Cytoplasm</keyword>
<feature type="region of interest" description="Disordered" evidence="5">
    <location>
        <begin position="114"/>
        <end position="141"/>
    </location>
</feature>
<dbReference type="Proteomes" id="UP000245119">
    <property type="component" value="Linkage Group LG2"/>
</dbReference>
<dbReference type="GO" id="GO:0005737">
    <property type="term" value="C:cytoplasm"/>
    <property type="evidence" value="ECO:0007669"/>
    <property type="project" value="UniProtKB-SubCell"/>
</dbReference>
<keyword evidence="4" id="KW-0597">Phosphoprotein</keyword>
<feature type="compositionally biased region" description="Acidic residues" evidence="5">
    <location>
        <begin position="171"/>
        <end position="180"/>
    </location>
</feature>
<protein>
    <recommendedName>
        <fullName evidence="8">Myeloid leukemia factor 1</fullName>
    </recommendedName>
</protein>
<keyword evidence="7" id="KW-1185">Reference proteome</keyword>
<dbReference type="PANTHER" id="PTHR13105">
    <property type="entry name" value="MYELOID LEUKEMIA FACTOR"/>
    <property type="match status" value="1"/>
</dbReference>
<dbReference type="InterPro" id="IPR019376">
    <property type="entry name" value="Myeloid_leukemia_factor"/>
</dbReference>
<feature type="compositionally biased region" description="Basic and acidic residues" evidence="5">
    <location>
        <begin position="153"/>
        <end position="170"/>
    </location>
</feature>
<accession>A0A2T7PUF6</accession>
<organism evidence="6 7">
    <name type="scientific">Pomacea canaliculata</name>
    <name type="common">Golden apple snail</name>
    <dbReference type="NCBI Taxonomy" id="400727"/>
    <lineage>
        <taxon>Eukaryota</taxon>
        <taxon>Metazoa</taxon>
        <taxon>Spiralia</taxon>
        <taxon>Lophotrochozoa</taxon>
        <taxon>Mollusca</taxon>
        <taxon>Gastropoda</taxon>
        <taxon>Caenogastropoda</taxon>
        <taxon>Architaenioglossa</taxon>
        <taxon>Ampullarioidea</taxon>
        <taxon>Ampullariidae</taxon>
        <taxon>Pomacea</taxon>
    </lineage>
</organism>